<protein>
    <submittedName>
        <fullName evidence="1">Uncharacterized protein</fullName>
    </submittedName>
</protein>
<dbReference type="EMBL" id="AGXE01000032">
    <property type="protein sequence ID" value="EIY84077.1"/>
    <property type="molecule type" value="Genomic_DNA"/>
</dbReference>
<gene>
    <name evidence="1" type="ORF">HMPREF1074_04508</name>
</gene>
<organism evidence="1 2">
    <name type="scientific">Bacteroides xylanisolvens CL03T12C04</name>
    <dbReference type="NCBI Taxonomy" id="997892"/>
    <lineage>
        <taxon>Bacteria</taxon>
        <taxon>Pseudomonadati</taxon>
        <taxon>Bacteroidota</taxon>
        <taxon>Bacteroidia</taxon>
        <taxon>Bacteroidales</taxon>
        <taxon>Bacteroidaceae</taxon>
        <taxon>Bacteroides</taxon>
    </lineage>
</organism>
<evidence type="ECO:0000313" key="2">
    <source>
        <dbReference type="Proteomes" id="UP000003566"/>
    </source>
</evidence>
<comment type="caution">
    <text evidence="1">The sequence shown here is derived from an EMBL/GenBank/DDBJ whole genome shotgun (WGS) entry which is preliminary data.</text>
</comment>
<reference evidence="1 2" key="1">
    <citation type="submission" date="2012-02" db="EMBL/GenBank/DDBJ databases">
        <title>The Genome Sequence of Bacteroides xylanisolvens CL03T12C04.</title>
        <authorList>
            <consortium name="The Broad Institute Genome Sequencing Platform"/>
            <person name="Earl A."/>
            <person name="Ward D."/>
            <person name="Feldgarden M."/>
            <person name="Gevers D."/>
            <person name="Zitomersky N.L."/>
            <person name="Coyne M.J."/>
            <person name="Comstock L.E."/>
            <person name="Young S.K."/>
            <person name="Zeng Q."/>
            <person name="Gargeya S."/>
            <person name="Fitzgerald M."/>
            <person name="Haas B."/>
            <person name="Abouelleil A."/>
            <person name="Alvarado L."/>
            <person name="Arachchi H.M."/>
            <person name="Berlin A."/>
            <person name="Chapman S.B."/>
            <person name="Gearin G."/>
            <person name="Goldberg J."/>
            <person name="Griggs A."/>
            <person name="Gujja S."/>
            <person name="Hansen M."/>
            <person name="Heiman D."/>
            <person name="Howarth C."/>
            <person name="Larimer J."/>
            <person name="Lui A."/>
            <person name="MacDonald P.J.P."/>
            <person name="McCowen C."/>
            <person name="Montmayeur A."/>
            <person name="Murphy C."/>
            <person name="Neiman D."/>
            <person name="Pearson M."/>
            <person name="Priest M."/>
            <person name="Roberts A."/>
            <person name="Saif S."/>
            <person name="Shea T."/>
            <person name="Sisk P."/>
            <person name="Stolte C."/>
            <person name="Sykes S."/>
            <person name="Wortman J."/>
            <person name="Nusbaum C."/>
            <person name="Birren B."/>
        </authorList>
    </citation>
    <scope>NUCLEOTIDE SEQUENCE [LARGE SCALE GENOMIC DNA]</scope>
    <source>
        <strain evidence="1 2">CL03T12C04</strain>
    </source>
</reference>
<proteinExistence type="predicted"/>
<sequence>MGESNFTYVENKFCCTDVRLRSGEFVAFHPLMPMNKWIQPKGEGYFYFKYFLE</sequence>
<evidence type="ECO:0000313" key="1">
    <source>
        <dbReference type="EMBL" id="EIY84077.1"/>
    </source>
</evidence>
<dbReference type="AlphaFoldDB" id="I9A9S0"/>
<dbReference type="HOGENOM" id="CLU_3058891_0_0_10"/>
<name>I9A9S0_9BACE</name>
<dbReference type="Proteomes" id="UP000003566">
    <property type="component" value="Unassembled WGS sequence"/>
</dbReference>
<accession>I9A9S0</accession>